<keyword evidence="3" id="KW-1185">Reference proteome</keyword>
<evidence type="ECO:0000259" key="1">
    <source>
        <dbReference type="Pfam" id="PF02036"/>
    </source>
</evidence>
<evidence type="ECO:0000313" key="2">
    <source>
        <dbReference type="EMBL" id="GIF72133.1"/>
    </source>
</evidence>
<dbReference type="InterPro" id="IPR003033">
    <property type="entry name" value="SCP2_sterol-bd_dom"/>
</dbReference>
<dbReference type="RefSeq" id="WP_203711587.1">
    <property type="nucleotide sequence ID" value="NZ_BONE01000009.1"/>
</dbReference>
<name>A0ABQ4CLI6_9ACTN</name>
<dbReference type="Gene3D" id="3.30.1050.10">
    <property type="entry name" value="SCP2 sterol-binding domain"/>
    <property type="match status" value="1"/>
</dbReference>
<dbReference type="PANTHER" id="PTHR10094:SF25">
    <property type="entry name" value="SCP2 STEROL-BINDING DOMAIN-CONTAINING PROTEIN 1"/>
    <property type="match status" value="1"/>
</dbReference>
<feature type="domain" description="SCP2" evidence="1">
    <location>
        <begin position="50"/>
        <end position="141"/>
    </location>
</feature>
<reference evidence="2 3" key="1">
    <citation type="submission" date="2021-01" db="EMBL/GenBank/DDBJ databases">
        <title>Whole genome shotgun sequence of Asanoa siamensis NBRC 107932.</title>
        <authorList>
            <person name="Komaki H."/>
            <person name="Tamura T."/>
        </authorList>
    </citation>
    <scope>NUCLEOTIDE SEQUENCE [LARGE SCALE GENOMIC DNA]</scope>
    <source>
        <strain evidence="2 3">NBRC 107932</strain>
    </source>
</reference>
<dbReference type="EMBL" id="BONE01000009">
    <property type="protein sequence ID" value="GIF72133.1"/>
    <property type="molecule type" value="Genomic_DNA"/>
</dbReference>
<comment type="caution">
    <text evidence="2">The sequence shown here is derived from an EMBL/GenBank/DDBJ whole genome shotgun (WGS) entry which is preliminary data.</text>
</comment>
<dbReference type="InterPro" id="IPR036527">
    <property type="entry name" value="SCP2_sterol-bd_dom_sf"/>
</dbReference>
<dbReference type="Proteomes" id="UP000604117">
    <property type="component" value="Unassembled WGS sequence"/>
</dbReference>
<sequence length="145" mass="15948">MTDPTTMGPRELGAFVKRTSTPELRRLMHGDRRPAVLDEIFSNMPEVFRSDRAGALNAVIHWRVGDRPDGRTDDYEMTVAGGRCSVRKGHYLAPDLTLSIGGVDFLSLVTGQAHAVMLVMRGRLKTKGDLGLAAKFPTLFDPPKV</sequence>
<dbReference type="SUPFAM" id="SSF55718">
    <property type="entry name" value="SCP-like"/>
    <property type="match status" value="1"/>
</dbReference>
<proteinExistence type="predicted"/>
<gene>
    <name evidence="2" type="ORF">Asi02nite_16510</name>
</gene>
<organism evidence="2 3">
    <name type="scientific">Asanoa siamensis</name>
    <dbReference type="NCBI Taxonomy" id="926357"/>
    <lineage>
        <taxon>Bacteria</taxon>
        <taxon>Bacillati</taxon>
        <taxon>Actinomycetota</taxon>
        <taxon>Actinomycetes</taxon>
        <taxon>Micromonosporales</taxon>
        <taxon>Micromonosporaceae</taxon>
        <taxon>Asanoa</taxon>
    </lineage>
</organism>
<dbReference type="PANTHER" id="PTHR10094">
    <property type="entry name" value="STEROL CARRIER PROTEIN 2 SCP-2 FAMILY PROTEIN"/>
    <property type="match status" value="1"/>
</dbReference>
<evidence type="ECO:0000313" key="3">
    <source>
        <dbReference type="Proteomes" id="UP000604117"/>
    </source>
</evidence>
<dbReference type="Pfam" id="PF02036">
    <property type="entry name" value="SCP2"/>
    <property type="match status" value="1"/>
</dbReference>
<protein>
    <recommendedName>
        <fullName evidence="1">SCP2 domain-containing protein</fullName>
    </recommendedName>
</protein>
<accession>A0ABQ4CLI6</accession>